<gene>
    <name evidence="8" type="ORF">QQ020_07170</name>
</gene>
<name>A0ABT8L244_9BACT</name>
<organism evidence="8 9">
    <name type="scientific">Agaribacillus aureus</name>
    <dbReference type="NCBI Taxonomy" id="3051825"/>
    <lineage>
        <taxon>Bacteria</taxon>
        <taxon>Pseudomonadati</taxon>
        <taxon>Bacteroidota</taxon>
        <taxon>Cytophagia</taxon>
        <taxon>Cytophagales</taxon>
        <taxon>Splendidivirgaceae</taxon>
        <taxon>Agaribacillus</taxon>
    </lineage>
</organism>
<evidence type="ECO:0000259" key="6">
    <source>
        <dbReference type="Pfam" id="PF00728"/>
    </source>
</evidence>
<comment type="caution">
    <text evidence="8">The sequence shown here is derived from an EMBL/GenBank/DDBJ whole genome shotgun (WGS) entry which is preliminary data.</text>
</comment>
<dbReference type="InterPro" id="IPR025705">
    <property type="entry name" value="Beta_hexosaminidase_sua/sub"/>
</dbReference>
<evidence type="ECO:0000259" key="7">
    <source>
        <dbReference type="Pfam" id="PF02838"/>
    </source>
</evidence>
<evidence type="ECO:0000256" key="4">
    <source>
        <dbReference type="ARBA" id="ARBA00022801"/>
    </source>
</evidence>
<evidence type="ECO:0000313" key="8">
    <source>
        <dbReference type="EMBL" id="MDN5211824.1"/>
    </source>
</evidence>
<dbReference type="InterPro" id="IPR029018">
    <property type="entry name" value="Hex-like_dom2"/>
</dbReference>
<dbReference type="PROSITE" id="PS51257">
    <property type="entry name" value="PROKAR_LIPOPROTEIN"/>
    <property type="match status" value="1"/>
</dbReference>
<accession>A0ABT8L244</accession>
<evidence type="ECO:0000313" key="9">
    <source>
        <dbReference type="Proteomes" id="UP001172083"/>
    </source>
</evidence>
<dbReference type="PANTHER" id="PTHR22600">
    <property type="entry name" value="BETA-HEXOSAMINIDASE"/>
    <property type="match status" value="1"/>
</dbReference>
<dbReference type="Gene3D" id="3.30.379.10">
    <property type="entry name" value="Chitobiase/beta-hexosaminidase domain 2-like"/>
    <property type="match status" value="1"/>
</dbReference>
<reference evidence="8" key="1">
    <citation type="submission" date="2023-06" db="EMBL/GenBank/DDBJ databases">
        <title>Genomic of Agaribacillus aureum.</title>
        <authorList>
            <person name="Wang G."/>
        </authorList>
    </citation>
    <scope>NUCLEOTIDE SEQUENCE</scope>
    <source>
        <strain evidence="8">BMA12</strain>
    </source>
</reference>
<dbReference type="PRINTS" id="PR00738">
    <property type="entry name" value="GLHYDRLASE20"/>
</dbReference>
<dbReference type="InterPro" id="IPR015882">
    <property type="entry name" value="HEX_bac_N"/>
</dbReference>
<proteinExistence type="inferred from homology"/>
<dbReference type="Pfam" id="PF00728">
    <property type="entry name" value="Glyco_hydro_20"/>
    <property type="match status" value="1"/>
</dbReference>
<dbReference type="EC" id="3.2.1.52" evidence="3"/>
<dbReference type="InterPro" id="IPR017853">
    <property type="entry name" value="GH"/>
</dbReference>
<dbReference type="InterPro" id="IPR015883">
    <property type="entry name" value="Glyco_hydro_20_cat"/>
</dbReference>
<dbReference type="EMBL" id="JAUJEB010000001">
    <property type="protein sequence ID" value="MDN5211824.1"/>
    <property type="molecule type" value="Genomic_DNA"/>
</dbReference>
<dbReference type="Pfam" id="PF02838">
    <property type="entry name" value="Glyco_hydro_20b"/>
    <property type="match status" value="1"/>
</dbReference>
<comment type="catalytic activity">
    <reaction evidence="1">
        <text>Hydrolysis of terminal non-reducing N-acetyl-D-hexosamine residues in N-acetyl-beta-D-hexosaminides.</text>
        <dbReference type="EC" id="3.2.1.52"/>
    </reaction>
</comment>
<dbReference type="SUPFAM" id="SSF55545">
    <property type="entry name" value="beta-N-acetylhexosaminidase-like domain"/>
    <property type="match status" value="1"/>
</dbReference>
<keyword evidence="9" id="KW-1185">Reference proteome</keyword>
<feature type="domain" description="Beta-hexosaminidase bacterial type N-terminal" evidence="7">
    <location>
        <begin position="30"/>
        <end position="149"/>
    </location>
</feature>
<sequence length="512" mass="59046">MRQIVLLLISVILLTACDDTNKIRNLTVAPAVVPIPKDAVVSEKVVVLSGKSTIYSENEKVLPLLTLFKTELKKLTGFELEITNSRQRAAITFATDGQLADDEYHIEIDDQVRVSGGSYQALAMARATLLQMSFTQNNELYFPVATIKDRPSAKYRGLLIDLARSWHSVATIKKLIDLASFYKSNYVQLHFTDYQSYTLPSDKYPNLSTPDRHYTFEELDELEAYAQLRGITIIPEIDIPGHSSSIVNAYPEIFALKDKKENPWIINMGKEEVYAALEDIIAEVARVFKATPYFHIGGDEAIFNKTMDDPDVQAYMEAHQLGDDVHELYRHFLVRMNEIVKRQGKQMCVWEGFRREGEIPIPKDIIVYEFETNRYLPNHLVADGYTVVNTSWKPLYVVNKKKWEPKTIYGWNMWRWENWFPKAPSFTPIQVEESPLVIGAQMCAWEQADEVEFPSLRKRLPALNERIWNTEQVAPYDEFINKLEQVDAKLSLITDDTEQDSLLFDYNFEKED</sequence>
<evidence type="ECO:0000256" key="2">
    <source>
        <dbReference type="ARBA" id="ARBA00006285"/>
    </source>
</evidence>
<keyword evidence="4" id="KW-0378">Hydrolase</keyword>
<dbReference type="RefSeq" id="WP_346757152.1">
    <property type="nucleotide sequence ID" value="NZ_JAUJEB010000001.1"/>
</dbReference>
<dbReference type="Gene3D" id="3.20.20.80">
    <property type="entry name" value="Glycosidases"/>
    <property type="match status" value="1"/>
</dbReference>
<protein>
    <recommendedName>
        <fullName evidence="3">beta-N-acetylhexosaminidase</fullName>
        <ecNumber evidence="3">3.2.1.52</ecNumber>
    </recommendedName>
</protein>
<dbReference type="Proteomes" id="UP001172083">
    <property type="component" value="Unassembled WGS sequence"/>
</dbReference>
<comment type="similarity">
    <text evidence="2">Belongs to the glycosyl hydrolase 20 family.</text>
</comment>
<evidence type="ECO:0000256" key="3">
    <source>
        <dbReference type="ARBA" id="ARBA00012663"/>
    </source>
</evidence>
<dbReference type="PANTHER" id="PTHR22600:SF57">
    <property type="entry name" value="BETA-N-ACETYLHEXOSAMINIDASE"/>
    <property type="match status" value="1"/>
</dbReference>
<evidence type="ECO:0000256" key="1">
    <source>
        <dbReference type="ARBA" id="ARBA00001231"/>
    </source>
</evidence>
<keyword evidence="5" id="KW-0326">Glycosidase</keyword>
<feature type="domain" description="Glycoside hydrolase family 20 catalytic" evidence="6">
    <location>
        <begin position="154"/>
        <end position="470"/>
    </location>
</feature>
<evidence type="ECO:0000256" key="5">
    <source>
        <dbReference type="ARBA" id="ARBA00023295"/>
    </source>
</evidence>
<dbReference type="SUPFAM" id="SSF51445">
    <property type="entry name" value="(Trans)glycosidases"/>
    <property type="match status" value="1"/>
</dbReference>